<dbReference type="EMBL" id="CP000113">
    <property type="protein sequence ID" value="ABF92385.1"/>
    <property type="molecule type" value="Genomic_DNA"/>
</dbReference>
<protein>
    <submittedName>
        <fullName evidence="1">Uncharacterized protein</fullName>
    </submittedName>
</protein>
<keyword evidence="2" id="KW-1185">Reference proteome</keyword>
<dbReference type="eggNOG" id="ENOG502ZQZ2">
    <property type="taxonomic scope" value="Bacteria"/>
</dbReference>
<dbReference type="AlphaFoldDB" id="Q1CWN1"/>
<dbReference type="KEGG" id="mxa:MXAN_7079"/>
<dbReference type="Proteomes" id="UP000002402">
    <property type="component" value="Chromosome"/>
</dbReference>
<reference evidence="1 2" key="1">
    <citation type="journal article" date="2006" name="Proc. Natl. Acad. Sci. U.S.A.">
        <title>Evolution of sensory complexity recorded in a myxobacterial genome.</title>
        <authorList>
            <person name="Goldman B.S."/>
            <person name="Nierman W.C."/>
            <person name="Kaiser D."/>
            <person name="Slater S.C."/>
            <person name="Durkin A.S."/>
            <person name="Eisen J.A."/>
            <person name="Ronning C.M."/>
            <person name="Barbazuk W.B."/>
            <person name="Blanchard M."/>
            <person name="Field C."/>
            <person name="Halling C."/>
            <person name="Hinkle G."/>
            <person name="Iartchuk O."/>
            <person name="Kim H.S."/>
            <person name="Mackenzie C."/>
            <person name="Madupu R."/>
            <person name="Miller N."/>
            <person name="Shvartsbeyn A."/>
            <person name="Sullivan S.A."/>
            <person name="Vaudin M."/>
            <person name="Wiegand R."/>
            <person name="Kaplan H.B."/>
        </authorList>
    </citation>
    <scope>NUCLEOTIDE SEQUENCE [LARGE SCALE GENOMIC DNA]</scope>
    <source>
        <strain evidence="2">DK1622</strain>
    </source>
</reference>
<accession>Q1CWN1</accession>
<organism evidence="1 2">
    <name type="scientific">Myxococcus xanthus (strain DK1622)</name>
    <dbReference type="NCBI Taxonomy" id="246197"/>
    <lineage>
        <taxon>Bacteria</taxon>
        <taxon>Pseudomonadati</taxon>
        <taxon>Myxococcota</taxon>
        <taxon>Myxococcia</taxon>
        <taxon>Myxococcales</taxon>
        <taxon>Cystobacterineae</taxon>
        <taxon>Myxococcaceae</taxon>
        <taxon>Myxococcus</taxon>
    </lineage>
</organism>
<evidence type="ECO:0000313" key="1">
    <source>
        <dbReference type="EMBL" id="ABF92385.1"/>
    </source>
</evidence>
<proteinExistence type="predicted"/>
<sequence length="152" mass="17246">MMGQGLKVAFSCRGQGWLELSFEVQGRHVSSTFSDVPFDSLRHLAESLLGFYENGLPGTTQLNGEPEVDELRLEPGPGLQAALRLVRLPDRTRMQDTEAERFRMEAPARDIVLSFWRALRRLEGEFAANGTTIWRFEFPHRAVSRLGDALRQ</sequence>
<gene>
    <name evidence="1" type="ordered locus">MXAN_7079</name>
</gene>
<dbReference type="EnsemblBacteria" id="ABF92385">
    <property type="protein sequence ID" value="ABF92385"/>
    <property type="gene ID" value="MXAN_7079"/>
</dbReference>
<dbReference type="HOGENOM" id="CLU_1747085_0_0_7"/>
<name>Q1CWN1_MYXXD</name>
<evidence type="ECO:0000313" key="2">
    <source>
        <dbReference type="Proteomes" id="UP000002402"/>
    </source>
</evidence>